<feature type="compositionally biased region" description="Polar residues" evidence="13">
    <location>
        <begin position="251"/>
        <end position="264"/>
    </location>
</feature>
<keyword evidence="5 14" id="KW-0812">Transmembrane</keyword>
<evidence type="ECO:0000256" key="7">
    <source>
        <dbReference type="ARBA" id="ARBA00022771"/>
    </source>
</evidence>
<dbReference type="EMBL" id="CAKOGP040001814">
    <property type="protein sequence ID" value="CAJ1952849.1"/>
    <property type="molecule type" value="Genomic_DNA"/>
</dbReference>
<evidence type="ECO:0000256" key="5">
    <source>
        <dbReference type="ARBA" id="ARBA00022692"/>
    </source>
</evidence>
<feature type="region of interest" description="Disordered" evidence="13">
    <location>
        <begin position="206"/>
        <end position="274"/>
    </location>
</feature>
<gene>
    <name evidence="16" type="ORF">CYCCA115_LOCUS13747</name>
</gene>
<evidence type="ECO:0000256" key="2">
    <source>
        <dbReference type="ARBA" id="ARBA00004141"/>
    </source>
</evidence>
<keyword evidence="11 14" id="KW-0472">Membrane</keyword>
<dbReference type="Proteomes" id="UP001295423">
    <property type="component" value="Unassembled WGS sequence"/>
</dbReference>
<dbReference type="Gene3D" id="3.30.40.10">
    <property type="entry name" value="Zinc/RING finger domain, C3HC4 (zinc finger)"/>
    <property type="match status" value="1"/>
</dbReference>
<keyword evidence="9" id="KW-0862">Zinc</keyword>
<dbReference type="GO" id="GO:0008270">
    <property type="term" value="F:zinc ion binding"/>
    <property type="evidence" value="ECO:0007669"/>
    <property type="project" value="UniProtKB-KW"/>
</dbReference>
<comment type="catalytic activity">
    <reaction evidence="1">
        <text>S-ubiquitinyl-[E2 ubiquitin-conjugating enzyme]-L-cysteine + [acceptor protein]-L-lysine = [E2 ubiquitin-conjugating enzyme]-L-cysteine + N(6)-ubiquitinyl-[acceptor protein]-L-lysine.</text>
        <dbReference type="EC" id="2.3.2.27"/>
    </reaction>
</comment>
<evidence type="ECO:0000256" key="8">
    <source>
        <dbReference type="ARBA" id="ARBA00022786"/>
    </source>
</evidence>
<evidence type="ECO:0000259" key="15">
    <source>
        <dbReference type="PROSITE" id="PS50089"/>
    </source>
</evidence>
<dbReference type="InterPro" id="IPR001841">
    <property type="entry name" value="Znf_RING"/>
</dbReference>
<keyword evidence="17" id="KW-1185">Reference proteome</keyword>
<evidence type="ECO:0000256" key="11">
    <source>
        <dbReference type="ARBA" id="ARBA00023136"/>
    </source>
</evidence>
<sequence>MTRQRQRQRPSKSCVTIATAIALAFCMRIWMTGVFGLIDASHVNGEWIKVDALIVGRNSTTFASPDDDAQMYFCARVEFTSHFGENITAISTTDCVLDALTIVIGNYIPIIYNPAYPKEFIEQDVLESELISLKVMVGVGIAISLILSGAICLLLNRQHRRRMPLDSNESTSEPTESPEVRKEKILSMLYTVTVLEDTSNTVASSVRSMGKLDDSSDDKTKEAATGGDTEAVHGDNNGEKQSEDADENDASENNKGNSALSSKPESLKHHQPPSTLSFLSSLIRPTHDAECCICLDCYEPGEVICASKSEECNHVFHKECLIPWMMKNNDRCPLCRVDFMKDKNDDPEA</sequence>
<evidence type="ECO:0000256" key="12">
    <source>
        <dbReference type="PROSITE-ProRule" id="PRU00175"/>
    </source>
</evidence>
<organism evidence="16 17">
    <name type="scientific">Cylindrotheca closterium</name>
    <dbReference type="NCBI Taxonomy" id="2856"/>
    <lineage>
        <taxon>Eukaryota</taxon>
        <taxon>Sar</taxon>
        <taxon>Stramenopiles</taxon>
        <taxon>Ochrophyta</taxon>
        <taxon>Bacillariophyta</taxon>
        <taxon>Bacillariophyceae</taxon>
        <taxon>Bacillariophycidae</taxon>
        <taxon>Bacillariales</taxon>
        <taxon>Bacillariaceae</taxon>
        <taxon>Cylindrotheca</taxon>
    </lineage>
</organism>
<evidence type="ECO:0000256" key="13">
    <source>
        <dbReference type="SAM" id="MobiDB-lite"/>
    </source>
</evidence>
<evidence type="ECO:0000256" key="14">
    <source>
        <dbReference type="SAM" id="Phobius"/>
    </source>
</evidence>
<evidence type="ECO:0000256" key="1">
    <source>
        <dbReference type="ARBA" id="ARBA00000900"/>
    </source>
</evidence>
<protein>
    <recommendedName>
        <fullName evidence="3">RING-type E3 ubiquitin transferase</fullName>
        <ecNumber evidence="3">2.3.2.27</ecNumber>
    </recommendedName>
</protein>
<keyword evidence="8" id="KW-0833">Ubl conjugation pathway</keyword>
<dbReference type="SMART" id="SM00184">
    <property type="entry name" value="RING"/>
    <property type="match status" value="1"/>
</dbReference>
<keyword evidence="7 12" id="KW-0863">Zinc-finger</keyword>
<feature type="compositionally biased region" description="Basic and acidic residues" evidence="13">
    <location>
        <begin position="210"/>
        <end position="222"/>
    </location>
</feature>
<name>A0AAD2JI01_9STRA</name>
<evidence type="ECO:0000256" key="10">
    <source>
        <dbReference type="ARBA" id="ARBA00022989"/>
    </source>
</evidence>
<keyword evidence="4" id="KW-0808">Transferase</keyword>
<dbReference type="PANTHER" id="PTHR45977:SF4">
    <property type="entry name" value="RING-TYPE DOMAIN-CONTAINING PROTEIN"/>
    <property type="match status" value="1"/>
</dbReference>
<evidence type="ECO:0000256" key="4">
    <source>
        <dbReference type="ARBA" id="ARBA00022679"/>
    </source>
</evidence>
<dbReference type="EC" id="2.3.2.27" evidence="3"/>
<feature type="domain" description="RING-type" evidence="15">
    <location>
        <begin position="291"/>
        <end position="336"/>
    </location>
</feature>
<feature type="transmembrane region" description="Helical" evidence="14">
    <location>
        <begin position="135"/>
        <end position="155"/>
    </location>
</feature>
<dbReference type="PANTHER" id="PTHR45977">
    <property type="entry name" value="TARGET OF ERK KINASE MPK-1"/>
    <property type="match status" value="1"/>
</dbReference>
<accession>A0AAD2JI01</accession>
<dbReference type="GO" id="GO:0006511">
    <property type="term" value="P:ubiquitin-dependent protein catabolic process"/>
    <property type="evidence" value="ECO:0007669"/>
    <property type="project" value="TreeGrafter"/>
</dbReference>
<feature type="region of interest" description="Disordered" evidence="13">
    <location>
        <begin position="163"/>
        <end position="182"/>
    </location>
</feature>
<evidence type="ECO:0000256" key="9">
    <source>
        <dbReference type="ARBA" id="ARBA00022833"/>
    </source>
</evidence>
<comment type="subcellular location">
    <subcellularLocation>
        <location evidence="2">Membrane</location>
        <topology evidence="2">Multi-pass membrane protein</topology>
    </subcellularLocation>
</comment>
<proteinExistence type="predicted"/>
<dbReference type="GO" id="GO:0061630">
    <property type="term" value="F:ubiquitin protein ligase activity"/>
    <property type="evidence" value="ECO:0007669"/>
    <property type="project" value="UniProtKB-EC"/>
</dbReference>
<dbReference type="GO" id="GO:0016020">
    <property type="term" value="C:membrane"/>
    <property type="evidence" value="ECO:0007669"/>
    <property type="project" value="UniProtKB-SubCell"/>
</dbReference>
<evidence type="ECO:0000313" key="16">
    <source>
        <dbReference type="EMBL" id="CAJ1952849.1"/>
    </source>
</evidence>
<feature type="compositionally biased region" description="Basic and acidic residues" evidence="13">
    <location>
        <begin position="230"/>
        <end position="243"/>
    </location>
</feature>
<keyword evidence="10 14" id="KW-1133">Transmembrane helix</keyword>
<dbReference type="Pfam" id="PF13639">
    <property type="entry name" value="zf-RING_2"/>
    <property type="match status" value="1"/>
</dbReference>
<dbReference type="AlphaFoldDB" id="A0AAD2JI01"/>
<evidence type="ECO:0000256" key="3">
    <source>
        <dbReference type="ARBA" id="ARBA00012483"/>
    </source>
</evidence>
<reference evidence="16" key="1">
    <citation type="submission" date="2023-08" db="EMBL/GenBank/DDBJ databases">
        <authorList>
            <person name="Audoor S."/>
            <person name="Bilcke G."/>
        </authorList>
    </citation>
    <scope>NUCLEOTIDE SEQUENCE</scope>
</reference>
<comment type="caution">
    <text evidence="16">The sequence shown here is derived from an EMBL/GenBank/DDBJ whole genome shotgun (WGS) entry which is preliminary data.</text>
</comment>
<evidence type="ECO:0000313" key="17">
    <source>
        <dbReference type="Proteomes" id="UP001295423"/>
    </source>
</evidence>
<evidence type="ECO:0000256" key="6">
    <source>
        <dbReference type="ARBA" id="ARBA00022723"/>
    </source>
</evidence>
<keyword evidence="6" id="KW-0479">Metal-binding</keyword>
<feature type="compositionally biased region" description="Low complexity" evidence="13">
    <location>
        <begin position="167"/>
        <end position="177"/>
    </location>
</feature>
<dbReference type="InterPro" id="IPR013083">
    <property type="entry name" value="Znf_RING/FYVE/PHD"/>
</dbReference>
<feature type="transmembrane region" description="Helical" evidence="14">
    <location>
        <begin position="12"/>
        <end position="31"/>
    </location>
</feature>
<dbReference type="PROSITE" id="PS50089">
    <property type="entry name" value="ZF_RING_2"/>
    <property type="match status" value="1"/>
</dbReference>
<dbReference type="GO" id="GO:0016567">
    <property type="term" value="P:protein ubiquitination"/>
    <property type="evidence" value="ECO:0007669"/>
    <property type="project" value="TreeGrafter"/>
</dbReference>
<dbReference type="SUPFAM" id="SSF57850">
    <property type="entry name" value="RING/U-box"/>
    <property type="match status" value="1"/>
</dbReference>